<dbReference type="VEuPathDB" id="FungiDB:PAAG_11288"/>
<feature type="domain" description="Fungal-type protein kinase" evidence="1">
    <location>
        <begin position="111"/>
        <end position="245"/>
    </location>
</feature>
<sequence length="245" mass="27476">MAGLSQEDRNIIKNHPLTDSVDIFRRMLQEVENYYELHLGAVDSLDQLYRGVTSALLTALQGEGAAYNLRSRMSDDGNVASDLAHLVKRLQNPKGNFTSGTMSIACWYPCCCVREVFAAQPTWRFIHAFAVCGTKMEAWVFDRSGPYSSRIIDVFTDSKQFFKVLVGYTMMSDEELGLDTFIARDESGNKSITVKEPGNSEEKKVLLGRMLSYQHDIVCHGTTCFLANDGQVKGVAKFSWVSDKR</sequence>
<dbReference type="EMBL" id="KN293994">
    <property type="protein sequence ID" value="KGQ01898.1"/>
    <property type="molecule type" value="Genomic_DNA"/>
</dbReference>
<dbReference type="KEGG" id="pbl:PAAG_11288"/>
<protein>
    <recommendedName>
        <fullName evidence="1">Fungal-type protein kinase domain-containing protein</fullName>
    </recommendedName>
</protein>
<dbReference type="OMA" id="ICQHILA"/>
<evidence type="ECO:0000313" key="2">
    <source>
        <dbReference type="EMBL" id="KGQ01898.1"/>
    </source>
</evidence>
<dbReference type="HOGENOM" id="CLU_1133888_0_0_1"/>
<proteinExistence type="predicted"/>
<organism evidence="2 3">
    <name type="scientific">Paracoccidioides lutzii (strain ATCC MYA-826 / Pb01)</name>
    <name type="common">Paracoccidioides brasiliensis</name>
    <dbReference type="NCBI Taxonomy" id="502779"/>
    <lineage>
        <taxon>Eukaryota</taxon>
        <taxon>Fungi</taxon>
        <taxon>Dikarya</taxon>
        <taxon>Ascomycota</taxon>
        <taxon>Pezizomycotina</taxon>
        <taxon>Eurotiomycetes</taxon>
        <taxon>Eurotiomycetidae</taxon>
        <taxon>Onygenales</taxon>
        <taxon>Ajellomycetaceae</taxon>
        <taxon>Paracoccidioides</taxon>
    </lineage>
</organism>
<dbReference type="PANTHER" id="PTHR38248">
    <property type="entry name" value="FUNK1 6"/>
    <property type="match status" value="1"/>
</dbReference>
<dbReference type="PANTHER" id="PTHR38248:SF2">
    <property type="entry name" value="FUNK1 11"/>
    <property type="match status" value="1"/>
</dbReference>
<reference evidence="2 3" key="1">
    <citation type="journal article" date="2011" name="PLoS Genet.">
        <title>Comparative genomic analysis of human fungal pathogens causing paracoccidioidomycosis.</title>
        <authorList>
            <person name="Desjardins C.A."/>
            <person name="Champion M.D."/>
            <person name="Holder J.W."/>
            <person name="Muszewska A."/>
            <person name="Goldberg J."/>
            <person name="Bailao A.M."/>
            <person name="Brigido M.M."/>
            <person name="Ferreira M.E."/>
            <person name="Garcia A.M."/>
            <person name="Grynberg M."/>
            <person name="Gujja S."/>
            <person name="Heiman D.I."/>
            <person name="Henn M.R."/>
            <person name="Kodira C.D."/>
            <person name="Leon-Narvaez H."/>
            <person name="Longo L.V."/>
            <person name="Ma L.J."/>
            <person name="Malavazi I."/>
            <person name="Matsuo A.L."/>
            <person name="Morais F.V."/>
            <person name="Pereira M."/>
            <person name="Rodriguez-Brito S."/>
            <person name="Sakthikumar S."/>
            <person name="Salem-Izacc S.M."/>
            <person name="Sykes S.M."/>
            <person name="Teixeira M.M."/>
            <person name="Vallejo M.C."/>
            <person name="Walter M.E."/>
            <person name="Yandava C."/>
            <person name="Young S."/>
            <person name="Zeng Q."/>
            <person name="Zucker J."/>
            <person name="Felipe M.S."/>
            <person name="Goldman G.H."/>
            <person name="Haas B.J."/>
            <person name="McEwen J.G."/>
            <person name="Nino-Vega G."/>
            <person name="Puccia R."/>
            <person name="San-Blas G."/>
            <person name="Soares C.M."/>
            <person name="Birren B.W."/>
            <person name="Cuomo C.A."/>
        </authorList>
    </citation>
    <scope>NUCLEOTIDE SEQUENCE [LARGE SCALE GENOMIC DNA]</scope>
    <source>
        <strain evidence="3">ATCC MYA-826 / Pb01</strain>
    </source>
</reference>
<gene>
    <name evidence="2" type="ORF">PAAG_11288</name>
</gene>
<dbReference type="RefSeq" id="XP_015703384.1">
    <property type="nucleotide sequence ID" value="XM_015846962.1"/>
</dbReference>
<name>A0A0A2V325_PARBA</name>
<dbReference type="STRING" id="502779.A0A0A2V325"/>
<evidence type="ECO:0000313" key="3">
    <source>
        <dbReference type="Proteomes" id="UP000002059"/>
    </source>
</evidence>
<keyword evidence="3" id="KW-1185">Reference proteome</keyword>
<dbReference type="Proteomes" id="UP000002059">
    <property type="component" value="Partially assembled WGS sequence"/>
</dbReference>
<accession>A0A0A2V325</accession>
<dbReference type="AlphaFoldDB" id="A0A0A2V325"/>
<evidence type="ECO:0000259" key="1">
    <source>
        <dbReference type="Pfam" id="PF17667"/>
    </source>
</evidence>
<dbReference type="InterPro" id="IPR040976">
    <property type="entry name" value="Pkinase_fungal"/>
</dbReference>
<dbReference type="GeneID" id="9100055"/>
<dbReference type="OrthoDB" id="5584477at2759"/>
<dbReference type="Pfam" id="PF17667">
    <property type="entry name" value="Pkinase_fungal"/>
    <property type="match status" value="1"/>
</dbReference>